<dbReference type="EMBL" id="GL984336">
    <property type="protein sequence ID" value="EGR27669.1"/>
    <property type="molecule type" value="Genomic_DNA"/>
</dbReference>
<dbReference type="InParanoid" id="G0R4E0"/>
<dbReference type="GO" id="GO:0003796">
    <property type="term" value="F:lysozyme activity"/>
    <property type="evidence" value="ECO:0007669"/>
    <property type="project" value="UniProtKB-EC"/>
</dbReference>
<accession>G0R4E0</accession>
<protein>
    <submittedName>
        <fullName evidence="2">Transmembrane amino acid transporter protein, putative</fullName>
        <ecNumber evidence="2">1.6.99.5</ecNumber>
        <ecNumber evidence="2">3.2.1.17</ecNumber>
    </submittedName>
</protein>
<keyword evidence="1 2" id="KW-0812">Transmembrane</keyword>
<dbReference type="OMA" id="IINCNYG"/>
<proteinExistence type="predicted"/>
<dbReference type="RefSeq" id="XP_004025121.1">
    <property type="nucleotide sequence ID" value="XM_004025072.1"/>
</dbReference>
<keyword evidence="2" id="KW-0560">Oxidoreductase</keyword>
<feature type="transmembrane region" description="Helical" evidence="1">
    <location>
        <begin position="107"/>
        <end position="124"/>
    </location>
</feature>
<gene>
    <name evidence="2" type="ORF">IMG5_191530</name>
</gene>
<keyword evidence="3" id="KW-1185">Reference proteome</keyword>
<dbReference type="GO" id="GO:0016491">
    <property type="term" value="F:oxidoreductase activity"/>
    <property type="evidence" value="ECO:0007669"/>
    <property type="project" value="UniProtKB-KW"/>
</dbReference>
<keyword evidence="1" id="KW-0472">Membrane</keyword>
<reference evidence="2 3" key="1">
    <citation type="submission" date="2011-07" db="EMBL/GenBank/DDBJ databases">
        <authorList>
            <person name="Coyne R."/>
            <person name="Brami D."/>
            <person name="Johnson J."/>
            <person name="Hostetler J."/>
            <person name="Hannick L."/>
            <person name="Clark T."/>
            <person name="Cassidy-Hanley D."/>
            <person name="Inman J."/>
        </authorList>
    </citation>
    <scope>NUCLEOTIDE SEQUENCE [LARGE SCALE GENOMIC DNA]</scope>
    <source>
        <strain evidence="2 3">G5</strain>
    </source>
</reference>
<evidence type="ECO:0000313" key="2">
    <source>
        <dbReference type="EMBL" id="EGR27669.1"/>
    </source>
</evidence>
<evidence type="ECO:0000313" key="3">
    <source>
        <dbReference type="Proteomes" id="UP000008983"/>
    </source>
</evidence>
<dbReference type="AlphaFoldDB" id="G0R4E0"/>
<evidence type="ECO:0000256" key="1">
    <source>
        <dbReference type="SAM" id="Phobius"/>
    </source>
</evidence>
<keyword evidence="2" id="KW-0326">Glycosidase</keyword>
<keyword evidence="2" id="KW-0378">Hydrolase</keyword>
<sequence length="179" mass="20450">MGGITIDRNADPSTYQNNTSRTTVFSLVNSMVGATLLYYVFSIEMLYDMTTFIIYQSGGKEGDQYASKESKDYSRFSIQYMIIITFPIFLALLFLKNLGFLIKIAELGVYAIYSYVIFIFYIFIQNIYRGTLQNHIKDTKLFSLDIGSLGGTASLAFQIQTNFCPVIKCNQNQQNNRRD</sequence>
<name>G0R4E0_ICHMU</name>
<feature type="transmembrane region" description="Helical" evidence="1">
    <location>
        <begin position="36"/>
        <end position="55"/>
    </location>
</feature>
<feature type="non-terminal residue" evidence="2">
    <location>
        <position position="179"/>
    </location>
</feature>
<keyword evidence="1" id="KW-1133">Transmembrane helix</keyword>
<dbReference type="Proteomes" id="UP000008983">
    <property type="component" value="Unassembled WGS sequence"/>
</dbReference>
<feature type="transmembrane region" description="Helical" evidence="1">
    <location>
        <begin position="76"/>
        <end position="95"/>
    </location>
</feature>
<dbReference type="OrthoDB" id="302047at2759"/>
<dbReference type="EC" id="1.6.99.5" evidence="2"/>
<dbReference type="eggNOG" id="ENOG502SNKU">
    <property type="taxonomic scope" value="Eukaryota"/>
</dbReference>
<dbReference type="GeneID" id="14903740"/>
<organism evidence="2 3">
    <name type="scientific">Ichthyophthirius multifiliis</name>
    <name type="common">White spot disease agent</name>
    <name type="synonym">Ich</name>
    <dbReference type="NCBI Taxonomy" id="5932"/>
    <lineage>
        <taxon>Eukaryota</taxon>
        <taxon>Sar</taxon>
        <taxon>Alveolata</taxon>
        <taxon>Ciliophora</taxon>
        <taxon>Intramacronucleata</taxon>
        <taxon>Oligohymenophorea</taxon>
        <taxon>Hymenostomatida</taxon>
        <taxon>Ophryoglenina</taxon>
        <taxon>Ichthyophthirius</taxon>
    </lineage>
</organism>
<dbReference type="STRING" id="857967.G0R4E0"/>
<dbReference type="EC" id="3.2.1.17" evidence="2"/>